<dbReference type="GO" id="GO:0010008">
    <property type="term" value="C:endosome membrane"/>
    <property type="evidence" value="ECO:0007669"/>
    <property type="project" value="UniProtKB-SubCell"/>
</dbReference>
<reference evidence="11" key="1">
    <citation type="submission" date="2020-11" db="EMBL/GenBank/DDBJ databases">
        <authorList>
            <person name="Tran Van P."/>
        </authorList>
    </citation>
    <scope>NUCLEOTIDE SEQUENCE</scope>
</reference>
<protein>
    <recommendedName>
        <fullName evidence="4">Vacuolar protein sorting-associated protein 53 homolog</fullName>
    </recommendedName>
</protein>
<dbReference type="Proteomes" id="UP000759131">
    <property type="component" value="Unassembled WGS sequence"/>
</dbReference>
<evidence type="ECO:0000256" key="3">
    <source>
        <dbReference type="ARBA" id="ARBA00008628"/>
    </source>
</evidence>
<evidence type="ECO:0000259" key="10">
    <source>
        <dbReference type="PROSITE" id="PS50003"/>
    </source>
</evidence>
<evidence type="ECO:0000256" key="8">
    <source>
        <dbReference type="SAM" id="Coils"/>
    </source>
</evidence>
<accession>A0A7R9KWM1</accession>
<evidence type="ECO:0000256" key="2">
    <source>
        <dbReference type="ARBA" id="ARBA00004481"/>
    </source>
</evidence>
<feature type="domain" description="PH" evidence="10">
    <location>
        <begin position="1053"/>
        <end position="1173"/>
    </location>
</feature>
<dbReference type="OrthoDB" id="10261632at2759"/>
<comment type="similarity">
    <text evidence="3">Belongs to the VPS53 family.</text>
</comment>
<keyword evidence="5" id="KW-0967">Endosome</keyword>
<dbReference type="EMBL" id="CAJPIZ010008078">
    <property type="protein sequence ID" value="CAG2110840.1"/>
    <property type="molecule type" value="Genomic_DNA"/>
</dbReference>
<dbReference type="GO" id="GO:0000938">
    <property type="term" value="C:GARP complex"/>
    <property type="evidence" value="ECO:0007669"/>
    <property type="project" value="InterPro"/>
</dbReference>
<dbReference type="InterPro" id="IPR039766">
    <property type="entry name" value="Vps53"/>
</dbReference>
<dbReference type="Gene3D" id="1.10.357.110">
    <property type="entry name" value="Vacuolar protein sorting-associated protein 53, C-terminus"/>
    <property type="match status" value="1"/>
</dbReference>
<evidence type="ECO:0000256" key="7">
    <source>
        <dbReference type="ARBA" id="ARBA00023136"/>
    </source>
</evidence>
<proteinExistence type="inferred from homology"/>
<feature type="coiled-coil region" evidence="8">
    <location>
        <begin position="70"/>
        <end position="136"/>
    </location>
</feature>
<dbReference type="InterPro" id="IPR011993">
    <property type="entry name" value="PH-like_dom_sf"/>
</dbReference>
<dbReference type="SUPFAM" id="SSF50729">
    <property type="entry name" value="PH domain-like"/>
    <property type="match status" value="1"/>
</dbReference>
<evidence type="ECO:0000256" key="9">
    <source>
        <dbReference type="SAM" id="MobiDB-lite"/>
    </source>
</evidence>
<evidence type="ECO:0000256" key="1">
    <source>
        <dbReference type="ARBA" id="ARBA00004150"/>
    </source>
</evidence>
<dbReference type="InterPro" id="IPR038260">
    <property type="entry name" value="Vps53_C_sf"/>
</dbReference>
<gene>
    <name evidence="11" type="ORF">OSB1V03_LOCUS10823</name>
</gene>
<dbReference type="InterPro" id="IPR001849">
    <property type="entry name" value="PH_domain"/>
</dbReference>
<sequence length="1339" mass="152957">MSIESDIKSFNSDNEEVAEDKRPSVNDVLGMSAGVHNTIEHMLSTEDPLDKQDFNAVEYINALFPSEQSLSNIDDVLNRMKQKIRQLDEEIRVVVRGQNNVELEGREALESARNVITQLANRILEIKEQAKQSEQIVNEITCDIKQLDNAKRNLTTSIIMLNNLHILVEGTDRLQEATKKRQYGQSASILQGVMDVLKQFERHRHIPQINQLAEQVESIRTQLGQQILEDFRNAFEGTNAKNSFSQNQLQYLAEGCLAVAILDPKIKRELLSRFVDIELSEYKALFQENQEISWLDKIDKRFNWIKKHLVEFEERFGRMFPPKWEVSECIAVEFCKITRKELAKVMTNRAQELTVNLLLSAISKSTAFEKLLSQRFTGITLRESQNELKLSSDKSSELKINPFWGQITQCFESHLSIYVEAQDKNLSKLVDQFVDEHQKLSKTEIVVSEVFPTSGKLFTQYKMCLVTCVSLSNRQPLVLLSTTFQKYLREYAHRVLQSNLPRVGAFSSSITSLSNTITSAANTREGVLSAASSAAGLLQSFLKEAEGGVFTGITLRESQNELKLSSDKSSELKINPFWGQITQCFESHLSIYVEAQDKNLSKLVDQFVDEHQKLSKTEIVVSEVFPTSGKLFTQYKMCLVTCVSLSNRQPLVLLSTTFQKYLREYAHRVLQSNLPRVGAFSSSITSLSNTITSAANTREGVLSAASSAAGLLQSFLKEAEGGVKVLSKSELCQVCSVLLTANYCLETTQQLEKKLQERVDQTLTDKINMSPELDIFHGIISNCIQLLIHNIEAGCESAFNLMIKTQWSTVETPIGQSSYITSISSNLQQAFPYIRDNLQEARKYFTQLCNKFASTFIPKYIGHLFKCKSLSQGGAEQLLLDTHTLKKVLIELPCWESTVKTAPASYTKTVIKGMTKAEMILKVVLVPHERVDPFIESYIKLLPDSDNNEFQKILDMKGVKRAESTQLLDAFKNRPISKEINDMTSNPMSNETISDQNNDYESSRIKRLEKLIKKSEEIFRCIATERTTRLDVMLINVSDLTSLCSGDCDHWLDIDREGYLFVKYRNDSLFNHWKSESFIERFVRLKGNLLVIIATKTINDSIDTNCATNTANDRCLHIIVLQEFAIKLIDESNKYYEFVIELNRNELIRSFHFATISHNERDEWIQTIHLNIYMNDEKKLMNCITYSIGEVKTEFQRNQMRALECHLRLVNVLTESLNEISLYQTQHSFRPSTAKSDLFLQFIPINFHLQRCLVSESNSNRRKFRDIFTVGAYCCHYLGFKSGGMKELFDTKNNANNIALYKTWNAMKNFFKISSLRDRIYSELRAMVNSIDGQTVDIH</sequence>
<dbReference type="EMBL" id="OC862653">
    <property type="protein sequence ID" value="CAD7630410.1"/>
    <property type="molecule type" value="Genomic_DNA"/>
</dbReference>
<dbReference type="PROSITE" id="PS50003">
    <property type="entry name" value="PH_DOMAIN"/>
    <property type="match status" value="1"/>
</dbReference>
<comment type="subcellular location">
    <subcellularLocation>
        <location evidence="2">Endosome membrane</location>
        <topology evidence="2">Peripheral membrane protein</topology>
    </subcellularLocation>
    <subcellularLocation>
        <location evidence="1">Golgi apparatus</location>
        <location evidence="1">trans-Golgi network membrane</location>
        <topology evidence="1">Peripheral membrane protein</topology>
    </subcellularLocation>
</comment>
<dbReference type="Pfam" id="PF16854">
    <property type="entry name" value="VPS53_C"/>
    <property type="match status" value="1"/>
</dbReference>
<dbReference type="InterPro" id="IPR031745">
    <property type="entry name" value="Vps53_C"/>
</dbReference>
<keyword evidence="7" id="KW-0472">Membrane</keyword>
<dbReference type="GO" id="GO:0042147">
    <property type="term" value="P:retrograde transport, endosome to Golgi"/>
    <property type="evidence" value="ECO:0007669"/>
    <property type="project" value="InterPro"/>
</dbReference>
<dbReference type="InterPro" id="IPR007234">
    <property type="entry name" value="Vps53_N"/>
</dbReference>
<dbReference type="PANTHER" id="PTHR12820">
    <property type="entry name" value="VACUOLAR SORTING PROTEIN 53"/>
    <property type="match status" value="1"/>
</dbReference>
<evidence type="ECO:0000256" key="4">
    <source>
        <dbReference type="ARBA" id="ARBA00014103"/>
    </source>
</evidence>
<keyword evidence="6" id="KW-0333">Golgi apparatus</keyword>
<dbReference type="SMART" id="SM00233">
    <property type="entry name" value="PH"/>
    <property type="match status" value="1"/>
</dbReference>
<dbReference type="Gene3D" id="2.30.29.30">
    <property type="entry name" value="Pleckstrin-homology domain (PH domain)/Phosphotyrosine-binding domain (PTB)"/>
    <property type="match status" value="1"/>
</dbReference>
<evidence type="ECO:0000313" key="12">
    <source>
        <dbReference type="Proteomes" id="UP000759131"/>
    </source>
</evidence>
<feature type="region of interest" description="Disordered" evidence="9">
    <location>
        <begin position="1"/>
        <end position="26"/>
    </location>
</feature>
<keyword evidence="8" id="KW-0175">Coiled coil</keyword>
<organism evidence="11">
    <name type="scientific">Medioppia subpectinata</name>
    <dbReference type="NCBI Taxonomy" id="1979941"/>
    <lineage>
        <taxon>Eukaryota</taxon>
        <taxon>Metazoa</taxon>
        <taxon>Ecdysozoa</taxon>
        <taxon>Arthropoda</taxon>
        <taxon>Chelicerata</taxon>
        <taxon>Arachnida</taxon>
        <taxon>Acari</taxon>
        <taxon>Acariformes</taxon>
        <taxon>Sarcoptiformes</taxon>
        <taxon>Oribatida</taxon>
        <taxon>Brachypylina</taxon>
        <taxon>Oppioidea</taxon>
        <taxon>Oppiidae</taxon>
        <taxon>Medioppia</taxon>
    </lineage>
</organism>
<name>A0A7R9KWM1_9ACAR</name>
<dbReference type="GO" id="GO:0005829">
    <property type="term" value="C:cytosol"/>
    <property type="evidence" value="ECO:0007669"/>
    <property type="project" value="GOC"/>
</dbReference>
<dbReference type="Pfam" id="PF04100">
    <property type="entry name" value="Vps53_N"/>
    <property type="match status" value="2"/>
</dbReference>
<evidence type="ECO:0000313" key="11">
    <source>
        <dbReference type="EMBL" id="CAD7630410.1"/>
    </source>
</evidence>
<keyword evidence="12" id="KW-1185">Reference proteome</keyword>
<feature type="non-terminal residue" evidence="11">
    <location>
        <position position="1339"/>
    </location>
</feature>
<evidence type="ECO:0000256" key="6">
    <source>
        <dbReference type="ARBA" id="ARBA00023034"/>
    </source>
</evidence>
<evidence type="ECO:0000256" key="5">
    <source>
        <dbReference type="ARBA" id="ARBA00022753"/>
    </source>
</evidence>
<dbReference type="PANTHER" id="PTHR12820:SF0">
    <property type="entry name" value="VACUOLAR PROTEIN SORTING-ASSOCIATED PROTEIN 53 HOMOLOG"/>
    <property type="match status" value="1"/>
</dbReference>